<dbReference type="EMBL" id="FLQW01002281">
    <property type="protein sequence ID" value="SBS92878.1"/>
    <property type="molecule type" value="Genomic_DNA"/>
</dbReference>
<dbReference type="GO" id="GO:0005762">
    <property type="term" value="C:mitochondrial large ribosomal subunit"/>
    <property type="evidence" value="ECO:0007669"/>
    <property type="project" value="TreeGrafter"/>
</dbReference>
<dbReference type="VEuPathDB" id="PlasmoDB:PmUG01_11036700"/>
<organism evidence="2 3">
    <name type="scientific">Plasmodium malariae</name>
    <dbReference type="NCBI Taxonomy" id="5858"/>
    <lineage>
        <taxon>Eukaryota</taxon>
        <taxon>Sar</taxon>
        <taxon>Alveolata</taxon>
        <taxon>Apicomplexa</taxon>
        <taxon>Aconoidasida</taxon>
        <taxon>Haemosporida</taxon>
        <taxon>Plasmodiidae</taxon>
        <taxon>Plasmodium</taxon>
        <taxon>Plasmodium (Plasmodium)</taxon>
    </lineage>
</organism>
<reference evidence="3" key="1">
    <citation type="submission" date="2016-05" db="EMBL/GenBank/DDBJ databases">
        <authorList>
            <person name="Naeem Raeece"/>
        </authorList>
    </citation>
    <scope>NUCLEOTIDE SEQUENCE [LARGE SCALE GENOMIC DNA]</scope>
</reference>
<dbReference type="Gene3D" id="3.90.79.10">
    <property type="entry name" value="Nucleoside Triphosphate Pyrophosphohydrolase"/>
    <property type="match status" value="1"/>
</dbReference>
<name>A0A1A8WIX3_PLAMA</name>
<keyword evidence="1" id="KW-0175">Coiled coil</keyword>
<gene>
    <name evidence="2" type="ORF">PMALA_037610</name>
</gene>
<dbReference type="PANTHER" id="PTHR13124:SF12">
    <property type="entry name" value="LARGE RIBOSOMAL SUBUNIT PROTEIN ML46"/>
    <property type="match status" value="1"/>
</dbReference>
<dbReference type="PANTHER" id="PTHR13124">
    <property type="entry name" value="39S RIBOSOMAL PROTEIN L46, MITOCHONDRIAL PRECURSOR-RELATED"/>
    <property type="match status" value="1"/>
</dbReference>
<sequence>MISRFMEKGVLGEILLKSYIPIWNKKLCVFFNKKKNITYQNDLKKKNIPLREASDTSSRLTKTNIMEVKEIVVHDKYKVQVSLCIDRFPLNFVEEEFEKDFEDFKDKWLLRTNNNLEVNEEFLHMKYNLSSFHDKINEDNTEENNIENNKKYEKKDIKLEKEHNKDEEKKAEKEDLENLFSIEGIQNILIEKEKKKTKQKDVSDNINEKIKKKEDNNTNEYYYRDIKRKPNNFLYLIVKYKKTNKWMFPVIDFKKKLTIRQNLQYLCSEHLKCEMPCFIGYCPCTFDKRKFKFPILHNEIIGRKIFYYRAHYINNDINLDISQNEYINDFAWMSRSELKNFLSVNKYHVIKDAIPLT</sequence>
<dbReference type="InterPro" id="IPR040008">
    <property type="entry name" value="Ribosomal_mL46"/>
</dbReference>
<accession>A0A1A8WIX3</accession>
<dbReference type="Proteomes" id="UP000078597">
    <property type="component" value="Unassembled WGS sequence"/>
</dbReference>
<keyword evidence="2" id="KW-0687">Ribonucleoprotein</keyword>
<dbReference type="GO" id="GO:0003735">
    <property type="term" value="F:structural constituent of ribosome"/>
    <property type="evidence" value="ECO:0007669"/>
    <property type="project" value="InterPro"/>
</dbReference>
<keyword evidence="2" id="KW-0689">Ribosomal protein</keyword>
<feature type="coiled-coil region" evidence="1">
    <location>
        <begin position="149"/>
        <end position="179"/>
    </location>
</feature>
<protein>
    <submittedName>
        <fullName evidence="2">Mitochondrial ribosomal protein L46, putative</fullName>
    </submittedName>
</protein>
<evidence type="ECO:0000313" key="3">
    <source>
        <dbReference type="Proteomes" id="UP000078597"/>
    </source>
</evidence>
<evidence type="ECO:0000256" key="1">
    <source>
        <dbReference type="SAM" id="Coils"/>
    </source>
</evidence>
<dbReference type="AlphaFoldDB" id="A0A1A8WIX3"/>
<proteinExistence type="predicted"/>
<evidence type="ECO:0000313" key="2">
    <source>
        <dbReference type="EMBL" id="SBS92878.1"/>
    </source>
</evidence>